<dbReference type="EMBL" id="JAGSGD010000001">
    <property type="protein sequence ID" value="MBR7619995.1"/>
    <property type="molecule type" value="Genomic_DNA"/>
</dbReference>
<dbReference type="InterPro" id="IPR050639">
    <property type="entry name" value="SSR_resolvase"/>
</dbReference>
<dbReference type="Proteomes" id="UP000622580">
    <property type="component" value="Unassembled WGS sequence"/>
</dbReference>
<dbReference type="SMART" id="SM00857">
    <property type="entry name" value="Resolvase"/>
    <property type="match status" value="1"/>
</dbReference>
<gene>
    <name evidence="3" type="ORF">JKL49_11405</name>
</gene>
<dbReference type="Pfam" id="PF00239">
    <property type="entry name" value="Resolvase"/>
    <property type="match status" value="1"/>
</dbReference>
<keyword evidence="4" id="KW-1185">Reference proteome</keyword>
<dbReference type="SUPFAM" id="SSF53041">
    <property type="entry name" value="Resolvase-like"/>
    <property type="match status" value="1"/>
</dbReference>
<dbReference type="InterPro" id="IPR011109">
    <property type="entry name" value="DNA_bind_recombinase_dom"/>
</dbReference>
<accession>A0A941HWZ3</accession>
<dbReference type="Pfam" id="PF07508">
    <property type="entry name" value="Recombinase"/>
    <property type="match status" value="1"/>
</dbReference>
<dbReference type="FunFam" id="3.40.50.1390:FF:000008">
    <property type="entry name" value="DNA recombinase"/>
    <property type="match status" value="1"/>
</dbReference>
<proteinExistence type="predicted"/>
<dbReference type="RefSeq" id="WP_215340665.1">
    <property type="nucleotide sequence ID" value="NZ_JAGSGD010000001.1"/>
</dbReference>
<evidence type="ECO:0000259" key="2">
    <source>
        <dbReference type="PROSITE" id="PS51737"/>
    </source>
</evidence>
<dbReference type="InterPro" id="IPR006119">
    <property type="entry name" value="Resolv_N"/>
</dbReference>
<evidence type="ECO:0000259" key="1">
    <source>
        <dbReference type="PROSITE" id="PS51736"/>
    </source>
</evidence>
<name>A0A941HWZ3_9CAUL</name>
<sequence length="384" mass="42005">MAEPIRAAQYLRMSTEDQVYSIENQRSAIASYAVERGFEVVCSYVDAGRSGLTLTGRPGLKALLSDALGPAPDFRAILVFDVSRWGRFQDVDQGAHYEFLCRRAGMAVEYCVDPFDNDGSMEAVLIKELKRAMAAELSRDMSVKLRIAKRNVARKGYLASGSAVYGLRRHVVDQSGRVHGVLEAGERKVSSRYRVVLAPGPKAEVETVTRIFRLYVLTGLRPGGIAALLNGEGMTAVAGRAWSGDCVRRVLRNDTYMGVLTFGRRSGPLGQRVGRTSPETWVQAEAHFEPLVASRLFADAQRLLDRYRRLSDEEALERLAGAASPNLRLTGALIDANPGLPCAAVYRKRFGGLKKAYALIGYSCARKPGMGPGRWPGRSTTIGT</sequence>
<feature type="domain" description="Resolvase/invertase-type recombinase catalytic" evidence="1">
    <location>
        <begin position="6"/>
        <end position="156"/>
    </location>
</feature>
<dbReference type="CDD" id="cd00338">
    <property type="entry name" value="Ser_Recombinase"/>
    <property type="match status" value="1"/>
</dbReference>
<organism evidence="3 4">
    <name type="scientific">Phenylobacterium glaciei</name>
    <dbReference type="NCBI Taxonomy" id="2803784"/>
    <lineage>
        <taxon>Bacteria</taxon>
        <taxon>Pseudomonadati</taxon>
        <taxon>Pseudomonadota</taxon>
        <taxon>Alphaproteobacteria</taxon>
        <taxon>Caulobacterales</taxon>
        <taxon>Caulobacteraceae</taxon>
        <taxon>Phenylobacterium</taxon>
    </lineage>
</organism>
<protein>
    <submittedName>
        <fullName evidence="3">Recombinase family protein</fullName>
    </submittedName>
</protein>
<evidence type="ECO:0000313" key="4">
    <source>
        <dbReference type="Proteomes" id="UP000622580"/>
    </source>
</evidence>
<dbReference type="PANTHER" id="PTHR30461">
    <property type="entry name" value="DNA-INVERTASE FROM LAMBDOID PROPHAGE"/>
    <property type="match status" value="1"/>
</dbReference>
<dbReference type="InterPro" id="IPR038109">
    <property type="entry name" value="DNA_bind_recomb_sf"/>
</dbReference>
<evidence type="ECO:0000313" key="3">
    <source>
        <dbReference type="EMBL" id="MBR7619995.1"/>
    </source>
</evidence>
<reference evidence="3" key="1">
    <citation type="submission" date="2021-04" db="EMBL/GenBank/DDBJ databases">
        <title>Draft genome assembly of strain Phenylobacterium sp. 20VBR1 using MiniION and Illumina platforms.</title>
        <authorList>
            <person name="Thomas F.A."/>
            <person name="Krishnan K.P."/>
            <person name="Sinha R.K."/>
        </authorList>
    </citation>
    <scope>NUCLEOTIDE SEQUENCE</scope>
    <source>
        <strain evidence="3">20VBR1</strain>
    </source>
</reference>
<comment type="caution">
    <text evidence="3">The sequence shown here is derived from an EMBL/GenBank/DDBJ whole genome shotgun (WGS) entry which is preliminary data.</text>
</comment>
<dbReference type="PANTHER" id="PTHR30461:SF23">
    <property type="entry name" value="DNA RECOMBINASE-RELATED"/>
    <property type="match status" value="1"/>
</dbReference>
<dbReference type="Gene3D" id="3.40.50.1390">
    <property type="entry name" value="Resolvase, N-terminal catalytic domain"/>
    <property type="match status" value="1"/>
</dbReference>
<dbReference type="GO" id="GO:0000150">
    <property type="term" value="F:DNA strand exchange activity"/>
    <property type="evidence" value="ECO:0007669"/>
    <property type="project" value="InterPro"/>
</dbReference>
<dbReference type="GO" id="GO:0003677">
    <property type="term" value="F:DNA binding"/>
    <property type="evidence" value="ECO:0007669"/>
    <property type="project" value="InterPro"/>
</dbReference>
<dbReference type="Gene3D" id="3.90.1750.20">
    <property type="entry name" value="Putative Large Serine Recombinase, Chain B, Domain 2"/>
    <property type="match status" value="1"/>
</dbReference>
<dbReference type="AlphaFoldDB" id="A0A941HWZ3"/>
<dbReference type="PROSITE" id="PS51736">
    <property type="entry name" value="RECOMBINASES_3"/>
    <property type="match status" value="1"/>
</dbReference>
<dbReference type="PROSITE" id="PS51737">
    <property type="entry name" value="RECOMBINASE_DNA_BIND"/>
    <property type="match status" value="1"/>
</dbReference>
<feature type="domain" description="Recombinase" evidence="2">
    <location>
        <begin position="183"/>
        <end position="310"/>
    </location>
</feature>
<dbReference type="InterPro" id="IPR036162">
    <property type="entry name" value="Resolvase-like_N_sf"/>
</dbReference>